<dbReference type="SUPFAM" id="SSF52540">
    <property type="entry name" value="P-loop containing nucleoside triphosphate hydrolases"/>
    <property type="match status" value="1"/>
</dbReference>
<keyword evidence="1" id="KW-0813">Transport</keyword>
<dbReference type="Proteomes" id="UP000470875">
    <property type="component" value="Unassembled WGS sequence"/>
</dbReference>
<evidence type="ECO:0000256" key="2">
    <source>
        <dbReference type="ARBA" id="ARBA00022741"/>
    </source>
</evidence>
<evidence type="ECO:0000313" key="5">
    <source>
        <dbReference type="EMBL" id="MSS83515.1"/>
    </source>
</evidence>
<keyword evidence="2" id="KW-0547">Nucleotide-binding</keyword>
<dbReference type="Gene3D" id="3.40.50.300">
    <property type="entry name" value="P-loop containing nucleotide triphosphate hydrolases"/>
    <property type="match status" value="1"/>
</dbReference>
<name>A0A6N7W2J6_9ACTO</name>
<gene>
    <name evidence="5" type="ORF">FYJ24_01800</name>
</gene>
<dbReference type="Pfam" id="PF00005">
    <property type="entry name" value="ABC_tran"/>
    <property type="match status" value="1"/>
</dbReference>
<dbReference type="GO" id="GO:0016887">
    <property type="term" value="F:ATP hydrolysis activity"/>
    <property type="evidence" value="ECO:0007669"/>
    <property type="project" value="InterPro"/>
</dbReference>
<evidence type="ECO:0000256" key="1">
    <source>
        <dbReference type="ARBA" id="ARBA00022448"/>
    </source>
</evidence>
<proteinExistence type="predicted"/>
<dbReference type="InterPro" id="IPR027417">
    <property type="entry name" value="P-loop_NTPase"/>
</dbReference>
<feature type="domain" description="ABC transporter" evidence="4">
    <location>
        <begin position="9"/>
        <end position="249"/>
    </location>
</feature>
<dbReference type="GO" id="GO:0005524">
    <property type="term" value="F:ATP binding"/>
    <property type="evidence" value="ECO:0007669"/>
    <property type="project" value="UniProtKB-KW"/>
</dbReference>
<accession>A0A6N7W2J6</accession>
<reference evidence="5 6" key="1">
    <citation type="submission" date="2019-08" db="EMBL/GenBank/DDBJ databases">
        <title>In-depth cultivation of the pig gut microbiome towards novel bacterial diversity and tailored functional studies.</title>
        <authorList>
            <person name="Wylensek D."/>
            <person name="Hitch T.C.A."/>
            <person name="Clavel T."/>
        </authorList>
    </citation>
    <scope>NUCLEOTIDE SEQUENCE [LARGE SCALE GENOMIC DNA]</scope>
    <source>
        <strain evidence="5 6">WB03_NA08</strain>
    </source>
</reference>
<sequence length="266" mass="28347">MSESANLLLEIENVNVSRLGNPILQDFSWKAEPGEHWAILGPNGAGKTTLARLISGADRADSGRIVVLGEEVEHHDSVFLATQVGYAGTDTASRIPSGTSVFSVVSSASWGQSADYGDEYEQLDQSRAEDLLSALGVGDLGSRMFDSLSEGERRRVLIARALMSNPEIIILDEPTAGLDLGGRETLMGALREIMSGPNAPAVIMITHEPEHITAEFSHALLIRGGQRIAAGPINQVITDTLLTQAFGLPLSVSRSDGRFQAKAAQD</sequence>
<dbReference type="EMBL" id="VULO01000002">
    <property type="protein sequence ID" value="MSS83515.1"/>
    <property type="molecule type" value="Genomic_DNA"/>
</dbReference>
<dbReference type="PROSITE" id="PS50893">
    <property type="entry name" value="ABC_TRANSPORTER_2"/>
    <property type="match status" value="1"/>
</dbReference>
<evidence type="ECO:0000259" key="4">
    <source>
        <dbReference type="PROSITE" id="PS50893"/>
    </source>
</evidence>
<dbReference type="PANTHER" id="PTHR42734">
    <property type="entry name" value="METAL TRANSPORT SYSTEM ATP-BINDING PROTEIN TM_0124-RELATED"/>
    <property type="match status" value="1"/>
</dbReference>
<dbReference type="AlphaFoldDB" id="A0A6N7W2J6"/>
<keyword evidence="3 5" id="KW-0067">ATP-binding</keyword>
<dbReference type="SMART" id="SM00382">
    <property type="entry name" value="AAA"/>
    <property type="match status" value="1"/>
</dbReference>
<comment type="caution">
    <text evidence="5">The sequence shown here is derived from an EMBL/GenBank/DDBJ whole genome shotgun (WGS) entry which is preliminary data.</text>
</comment>
<evidence type="ECO:0000256" key="3">
    <source>
        <dbReference type="ARBA" id="ARBA00022840"/>
    </source>
</evidence>
<dbReference type="RefSeq" id="WP_154543043.1">
    <property type="nucleotide sequence ID" value="NZ_VULO01000002.1"/>
</dbReference>
<dbReference type="InterPro" id="IPR003439">
    <property type="entry name" value="ABC_transporter-like_ATP-bd"/>
</dbReference>
<organism evidence="5 6">
    <name type="scientific">Scrofimicrobium canadense</name>
    <dbReference type="NCBI Taxonomy" id="2652290"/>
    <lineage>
        <taxon>Bacteria</taxon>
        <taxon>Bacillati</taxon>
        <taxon>Actinomycetota</taxon>
        <taxon>Actinomycetes</taxon>
        <taxon>Actinomycetales</taxon>
        <taxon>Actinomycetaceae</taxon>
        <taxon>Scrofimicrobium</taxon>
    </lineage>
</organism>
<protein>
    <submittedName>
        <fullName evidence="5">ATP-binding cassette domain-containing protein</fullName>
    </submittedName>
</protein>
<keyword evidence="6" id="KW-1185">Reference proteome</keyword>
<evidence type="ECO:0000313" key="6">
    <source>
        <dbReference type="Proteomes" id="UP000470875"/>
    </source>
</evidence>
<dbReference type="InterPro" id="IPR050153">
    <property type="entry name" value="Metal_Ion_Import_ABC"/>
</dbReference>
<dbReference type="InterPro" id="IPR003593">
    <property type="entry name" value="AAA+_ATPase"/>
</dbReference>